<dbReference type="EMBL" id="CP041186">
    <property type="protein sequence ID" value="QDG52776.1"/>
    <property type="molecule type" value="Genomic_DNA"/>
</dbReference>
<keyword evidence="1 4" id="KW-0349">Heme</keyword>
<feature type="domain" description="Cytochrome c" evidence="7">
    <location>
        <begin position="600"/>
        <end position="727"/>
    </location>
</feature>
<feature type="domain" description="Cytochrome c" evidence="7">
    <location>
        <begin position="743"/>
        <end position="859"/>
    </location>
</feature>
<dbReference type="InterPro" id="IPR035986">
    <property type="entry name" value="PKD_dom_sf"/>
</dbReference>
<evidence type="ECO:0000259" key="6">
    <source>
        <dbReference type="PROSITE" id="PS50093"/>
    </source>
</evidence>
<organism evidence="8 9">
    <name type="scientific">Persicimonas caeni</name>
    <dbReference type="NCBI Taxonomy" id="2292766"/>
    <lineage>
        <taxon>Bacteria</taxon>
        <taxon>Deltaproteobacteria</taxon>
        <taxon>Bradymonadales</taxon>
        <taxon>Bradymonadaceae</taxon>
        <taxon>Persicimonas</taxon>
    </lineage>
</organism>
<dbReference type="InterPro" id="IPR051395">
    <property type="entry name" value="Cytochrome_c_Peroxidase/MauG"/>
</dbReference>
<dbReference type="InterPro" id="IPR036909">
    <property type="entry name" value="Cyt_c-like_dom_sf"/>
</dbReference>
<keyword evidence="9" id="KW-1185">Reference proteome</keyword>
<evidence type="ECO:0000256" key="5">
    <source>
        <dbReference type="SAM" id="MobiDB-lite"/>
    </source>
</evidence>
<feature type="region of interest" description="Disordered" evidence="5">
    <location>
        <begin position="1"/>
        <end position="26"/>
    </location>
</feature>
<dbReference type="Proteomes" id="UP000315995">
    <property type="component" value="Chromosome"/>
</dbReference>
<name>A0A4Y6PWT7_PERCE</name>
<dbReference type="OrthoDB" id="5342087at2"/>
<dbReference type="InterPro" id="IPR011048">
    <property type="entry name" value="Haem_d1_sf"/>
</dbReference>
<dbReference type="PANTHER" id="PTHR30600">
    <property type="entry name" value="CYTOCHROME C PEROXIDASE-RELATED"/>
    <property type="match status" value="1"/>
</dbReference>
<dbReference type="InterPro" id="IPR000601">
    <property type="entry name" value="PKD_dom"/>
</dbReference>
<evidence type="ECO:0000313" key="8">
    <source>
        <dbReference type="EMBL" id="QDG52776.1"/>
    </source>
</evidence>
<accession>A0A5B8Y9N6</accession>
<feature type="region of interest" description="Disordered" evidence="5">
    <location>
        <begin position="145"/>
        <end position="165"/>
    </location>
</feature>
<dbReference type="CDD" id="cd00146">
    <property type="entry name" value="PKD"/>
    <property type="match status" value="1"/>
</dbReference>
<proteinExistence type="predicted"/>
<gene>
    <name evidence="8" type="ORF">FIV42_19115</name>
</gene>
<dbReference type="SUPFAM" id="SSF46626">
    <property type="entry name" value="Cytochrome c"/>
    <property type="match status" value="2"/>
</dbReference>
<dbReference type="GO" id="GO:0046872">
    <property type="term" value="F:metal ion binding"/>
    <property type="evidence" value="ECO:0007669"/>
    <property type="project" value="UniProtKB-KW"/>
</dbReference>
<keyword evidence="3 4" id="KW-0408">Iron</keyword>
<dbReference type="SUPFAM" id="SSF49299">
    <property type="entry name" value="PKD domain"/>
    <property type="match status" value="1"/>
</dbReference>
<dbReference type="Pfam" id="PF18911">
    <property type="entry name" value="PKD_4"/>
    <property type="match status" value="1"/>
</dbReference>
<keyword evidence="2 4" id="KW-0479">Metal-binding</keyword>
<sequence>MARRRRPESAAHLAHRAHVQRDDRGQERLGGLGACLRDGHRPGRNPRRRVSFGPGEYRQLLAGRRPGARQDLHARGPRRWHHRLQRQRHRRALRDDLFDGGRALRHSRPVTILLVGLLCTCLGACDDSNGGADADLVPDAGADAADTVSDTVSDTESDTDSSAPLEANAGASRYALVGESVTLDGSASTGAVSYQWHFGDGTGWDDPRETPTAEISFDEPGRYRAVLTVYDAYGRSRSDGVVISVTEQPTFSPQASSSIITLPDNRLAIVSPDSDELAVYGWSDAGEFELVERIATCDEPRTVAQLGERLVATCPAVDKVGIYTLDGEATTLSLDWGDRPFGAVAYDGELYVTLQGTGGVARISLDSGVPVVEERIHVIEDARGIAVLPGKRLGVTRWRSSDDWGRVAIYDLDSGETTGWWLEFDDQLASDTETGGVPSYLDPIAVSPTGDFAALPSLQANIAQGEYLNDEPLDHQSMVRAVVSFVDLETGDEARERRKLFDDRGLASAAVFSPRGDYLYVAMRGSRTIERYDMLEEIDAGAIFDVGFAPQGLALSPDGQYLFVDAYMSREVVVYKTDAFDSLAEPHARLQIPSSEPLSDEVLRGKQLFNDAFDPRLAKDSYIACAHCHLDGEADRRTWDFTDRGEGIRNTISLLGREGAAHGPMHWSGNFDEVHDFENDIRLHFGGLGLLDEADWTSGSTAEPLGDPKAGLSDDLDALAAYVSSLSSYPRSPYRTPDGSLTDSAARGKTIFESAETGCTDCHSGPRLTDSAWLSEGSPKLHDVGTLTDASGNRLGGELTGIDTPTLHGIWNSAPYLHDGSAATLRNVVTTRSAGGVHGKTSHLSEAEIDDLVMYLKSL</sequence>
<reference evidence="8 9" key="1">
    <citation type="submission" date="2019-06" db="EMBL/GenBank/DDBJ databases">
        <title>Persicimonas caeni gen. nov., sp. nov., a predatory bacterium isolated from solar saltern.</title>
        <authorList>
            <person name="Wang S."/>
        </authorList>
    </citation>
    <scope>NUCLEOTIDE SEQUENCE [LARGE SCALE GENOMIC DNA]</scope>
    <source>
        <strain evidence="8 9">YN101</strain>
    </source>
</reference>
<dbReference type="Gene3D" id="2.60.40.10">
    <property type="entry name" value="Immunoglobulins"/>
    <property type="match status" value="1"/>
</dbReference>
<evidence type="ECO:0000256" key="2">
    <source>
        <dbReference type="ARBA" id="ARBA00022723"/>
    </source>
</evidence>
<dbReference type="GO" id="GO:0020037">
    <property type="term" value="F:heme binding"/>
    <property type="evidence" value="ECO:0007669"/>
    <property type="project" value="InterPro"/>
</dbReference>
<evidence type="ECO:0000259" key="7">
    <source>
        <dbReference type="PROSITE" id="PS51007"/>
    </source>
</evidence>
<protein>
    <submittedName>
        <fullName evidence="8">C-type cytochrome</fullName>
    </submittedName>
</protein>
<dbReference type="Gene3D" id="1.10.760.10">
    <property type="entry name" value="Cytochrome c-like domain"/>
    <property type="match status" value="2"/>
</dbReference>
<accession>A0A4Y6PWT7</accession>
<dbReference type="InterPro" id="IPR013783">
    <property type="entry name" value="Ig-like_fold"/>
</dbReference>
<dbReference type="AlphaFoldDB" id="A0A4Y6PWT7"/>
<evidence type="ECO:0000256" key="1">
    <source>
        <dbReference type="ARBA" id="ARBA00022617"/>
    </source>
</evidence>
<dbReference type="GO" id="GO:0009055">
    <property type="term" value="F:electron transfer activity"/>
    <property type="evidence" value="ECO:0007669"/>
    <property type="project" value="InterPro"/>
</dbReference>
<evidence type="ECO:0000256" key="4">
    <source>
        <dbReference type="PROSITE-ProRule" id="PRU00433"/>
    </source>
</evidence>
<evidence type="ECO:0000313" key="9">
    <source>
        <dbReference type="Proteomes" id="UP000315995"/>
    </source>
</evidence>
<dbReference type="InterPro" id="IPR009056">
    <property type="entry name" value="Cyt_c-like_dom"/>
</dbReference>
<evidence type="ECO:0000256" key="3">
    <source>
        <dbReference type="ARBA" id="ARBA00023004"/>
    </source>
</evidence>
<feature type="domain" description="PKD" evidence="6">
    <location>
        <begin position="164"/>
        <end position="250"/>
    </location>
</feature>
<dbReference type="Pfam" id="PF21419">
    <property type="entry name" value="RoxA-like_Cyt-c"/>
    <property type="match status" value="1"/>
</dbReference>
<dbReference type="Gene3D" id="2.130.10.10">
    <property type="entry name" value="YVTN repeat-like/Quinoprotein amine dehydrogenase"/>
    <property type="match status" value="2"/>
</dbReference>
<dbReference type="PROSITE" id="PS51007">
    <property type="entry name" value="CYTC"/>
    <property type="match status" value="2"/>
</dbReference>
<dbReference type="SUPFAM" id="SSF51004">
    <property type="entry name" value="C-terminal (heme d1) domain of cytochrome cd1-nitrite reductase"/>
    <property type="match status" value="1"/>
</dbReference>
<dbReference type="InterPro" id="IPR015943">
    <property type="entry name" value="WD40/YVTN_repeat-like_dom_sf"/>
</dbReference>
<dbReference type="GO" id="GO:0004130">
    <property type="term" value="F:cytochrome-c peroxidase activity"/>
    <property type="evidence" value="ECO:0007669"/>
    <property type="project" value="TreeGrafter"/>
</dbReference>
<dbReference type="PROSITE" id="PS50093">
    <property type="entry name" value="PKD"/>
    <property type="match status" value="1"/>
</dbReference>
<dbReference type="SMART" id="SM00089">
    <property type="entry name" value="PKD"/>
    <property type="match status" value="1"/>
</dbReference>
<dbReference type="InterPro" id="IPR022409">
    <property type="entry name" value="PKD/Chitinase_dom"/>
</dbReference>